<evidence type="ECO:0000313" key="1">
    <source>
        <dbReference type="EMBL" id="OLP85704.1"/>
    </source>
</evidence>
<dbReference type="Proteomes" id="UP000186817">
    <property type="component" value="Unassembled WGS sequence"/>
</dbReference>
<accession>A0A1Q9CS00</accession>
<sequence length="606" mass="67209">MHPQGLYQSIINGANGADKANYVRTLALLDGCANAPRSLRHKETRLLQVDVLLNRVVPAIPKMTKWLLAWWAVLGPAVAEELDAACMLQAQRSSTGVELSPQQLLQEKEDLERFDRLAQQLEENYDHLEENTVAAQALTDEFNEIASEDTEETQLFCEFGTTTLDFKTFSHGEVITRNSVPGVEITAQRRSDARNPCTGPLMILNNREGGATNDGDLKTCTNCALLVYSEDGDSQTVDDCAERPGPKFIFEWDTVKDLKNILLWDQDDGNSDTKIQLFNENDELIAEKDVDQKSGLNGKGTTVDLRVRGVKKLKVLMAGSGAIVQIKQCSVDGSEYGDPHILTLDGDKFDLYENGTFSLFHYSGRKTQFVSAEQDKPKTGLIDWQMFAHYGGPTWTAQGLLLVDRSNEGFRQAMELTAKDCQWRRKISAKGNWSNVGKDSSISLLEGGDYLSGFEFHSEKHLSLRMNTPEGLVDSINLHTVCKPKGINVRVSMPNIAESRFLKGQIQVGNGRGQNKFAVDKKWVALGGSDYANRFFQGLAGQQYSLLTSCTASERAKAEQICVKHLGEKMKNAKGTKGEIFNDCVFDVCRGGEEFAIAAEEMMSKK</sequence>
<comment type="caution">
    <text evidence="1">The sequence shown here is derived from an EMBL/GenBank/DDBJ whole genome shotgun (WGS) entry which is preliminary data.</text>
</comment>
<organism evidence="1 2">
    <name type="scientific">Symbiodinium microadriaticum</name>
    <name type="common">Dinoflagellate</name>
    <name type="synonym">Zooxanthella microadriatica</name>
    <dbReference type="NCBI Taxonomy" id="2951"/>
    <lineage>
        <taxon>Eukaryota</taxon>
        <taxon>Sar</taxon>
        <taxon>Alveolata</taxon>
        <taxon>Dinophyceae</taxon>
        <taxon>Suessiales</taxon>
        <taxon>Symbiodiniaceae</taxon>
        <taxon>Symbiodinium</taxon>
    </lineage>
</organism>
<name>A0A1Q9CS00_SYMMI</name>
<dbReference type="OrthoDB" id="407440at2759"/>
<dbReference type="AlphaFoldDB" id="A0A1Q9CS00"/>
<evidence type="ECO:0000313" key="2">
    <source>
        <dbReference type="Proteomes" id="UP000186817"/>
    </source>
</evidence>
<keyword evidence="2" id="KW-1185">Reference proteome</keyword>
<reference evidence="1 2" key="1">
    <citation type="submission" date="2016-02" db="EMBL/GenBank/DDBJ databases">
        <title>Genome analysis of coral dinoflagellate symbionts highlights evolutionary adaptations to a symbiotic lifestyle.</title>
        <authorList>
            <person name="Aranda M."/>
            <person name="Li Y."/>
            <person name="Liew Y.J."/>
            <person name="Baumgarten S."/>
            <person name="Simakov O."/>
            <person name="Wilson M."/>
            <person name="Piel J."/>
            <person name="Ashoor H."/>
            <person name="Bougouffa S."/>
            <person name="Bajic V.B."/>
            <person name="Ryu T."/>
            <person name="Ravasi T."/>
            <person name="Bayer T."/>
            <person name="Micklem G."/>
            <person name="Kim H."/>
            <person name="Bhak J."/>
            <person name="Lajeunesse T.C."/>
            <person name="Voolstra C.R."/>
        </authorList>
    </citation>
    <scope>NUCLEOTIDE SEQUENCE [LARGE SCALE GENOMIC DNA]</scope>
    <source>
        <strain evidence="1 2">CCMP2467</strain>
    </source>
</reference>
<protein>
    <submittedName>
        <fullName evidence="1">Uncharacterized protein</fullName>
    </submittedName>
</protein>
<gene>
    <name evidence="1" type="ORF">AK812_SmicGene33273</name>
</gene>
<proteinExistence type="predicted"/>
<dbReference type="EMBL" id="LSRX01000961">
    <property type="protein sequence ID" value="OLP85704.1"/>
    <property type="molecule type" value="Genomic_DNA"/>
</dbReference>